<dbReference type="PROSITE" id="PS50801">
    <property type="entry name" value="STAS"/>
    <property type="match status" value="1"/>
</dbReference>
<organism evidence="3 4">
    <name type="scientific">Amycolatopsis pigmentata</name>
    <dbReference type="NCBI Taxonomy" id="450801"/>
    <lineage>
        <taxon>Bacteria</taxon>
        <taxon>Bacillati</taxon>
        <taxon>Actinomycetota</taxon>
        <taxon>Actinomycetes</taxon>
        <taxon>Pseudonocardiales</taxon>
        <taxon>Pseudonocardiaceae</taxon>
        <taxon>Amycolatopsis</taxon>
    </lineage>
</organism>
<dbReference type="CDD" id="cd07042">
    <property type="entry name" value="STAS_SulP_like_sulfate_transporter"/>
    <property type="match status" value="1"/>
</dbReference>
<evidence type="ECO:0000259" key="2">
    <source>
        <dbReference type="PROSITE" id="PS50801"/>
    </source>
</evidence>
<dbReference type="Pfam" id="PF01740">
    <property type="entry name" value="STAS"/>
    <property type="match status" value="1"/>
</dbReference>
<dbReference type="EMBL" id="JBHUKR010000006">
    <property type="protein sequence ID" value="MFD2417107.1"/>
    <property type="molecule type" value="Genomic_DNA"/>
</dbReference>
<dbReference type="InterPro" id="IPR002645">
    <property type="entry name" value="STAS_dom"/>
</dbReference>
<dbReference type="Gene3D" id="3.30.750.24">
    <property type="entry name" value="STAS domain"/>
    <property type="match status" value="1"/>
</dbReference>
<reference evidence="4" key="1">
    <citation type="journal article" date="2019" name="Int. J. Syst. Evol. Microbiol.">
        <title>The Global Catalogue of Microorganisms (GCM) 10K type strain sequencing project: providing services to taxonomists for standard genome sequencing and annotation.</title>
        <authorList>
            <consortium name="The Broad Institute Genomics Platform"/>
            <consortium name="The Broad Institute Genome Sequencing Center for Infectious Disease"/>
            <person name="Wu L."/>
            <person name="Ma J."/>
        </authorList>
    </citation>
    <scope>NUCLEOTIDE SEQUENCE [LARGE SCALE GENOMIC DNA]</scope>
    <source>
        <strain evidence="4">CGMCC 4.7645</strain>
    </source>
</reference>
<evidence type="ECO:0000256" key="1">
    <source>
        <dbReference type="SAM" id="MobiDB-lite"/>
    </source>
</evidence>
<evidence type="ECO:0000313" key="3">
    <source>
        <dbReference type="EMBL" id="MFD2417107.1"/>
    </source>
</evidence>
<dbReference type="InterPro" id="IPR036513">
    <property type="entry name" value="STAS_dom_sf"/>
</dbReference>
<evidence type="ECO:0000313" key="4">
    <source>
        <dbReference type="Proteomes" id="UP001597417"/>
    </source>
</evidence>
<comment type="caution">
    <text evidence="3">The sequence shown here is derived from an EMBL/GenBank/DDBJ whole genome shotgun (WGS) entry which is preliminary data.</text>
</comment>
<feature type="region of interest" description="Disordered" evidence="1">
    <location>
        <begin position="119"/>
        <end position="140"/>
    </location>
</feature>
<feature type="domain" description="STAS" evidence="2">
    <location>
        <begin position="8"/>
        <end position="105"/>
    </location>
</feature>
<protein>
    <submittedName>
        <fullName evidence="3">STAS domain-containing protein</fullName>
    </submittedName>
</protein>
<dbReference type="RefSeq" id="WP_378264502.1">
    <property type="nucleotide sequence ID" value="NZ_JBHUKR010000006.1"/>
</dbReference>
<gene>
    <name evidence="3" type="ORF">ACFSXZ_12310</name>
</gene>
<sequence length="140" mass="15077">MGIAPGLPLCFANADDFHRRALEAAETMDASAEWFLLNAEAIVELDITGADALGGLRDQLGERGVEFALAHVKQELREELDAAGLVARIGEDRIFATLPAAVAAYARWYVRRHGHLPAGMTPPVVPPSPMTRTSESDLAE</sequence>
<accession>A0ABW5FTE4</accession>
<name>A0ABW5FTE4_9PSEU</name>
<keyword evidence="4" id="KW-1185">Reference proteome</keyword>
<proteinExistence type="predicted"/>
<dbReference type="SUPFAM" id="SSF52091">
    <property type="entry name" value="SpoIIaa-like"/>
    <property type="match status" value="1"/>
</dbReference>
<dbReference type="Proteomes" id="UP001597417">
    <property type="component" value="Unassembled WGS sequence"/>
</dbReference>